<accession>X1VH88</accession>
<dbReference type="InterPro" id="IPR013610">
    <property type="entry name" value="ArdC_N"/>
</dbReference>
<evidence type="ECO:0000259" key="1">
    <source>
        <dbReference type="Pfam" id="PF08401"/>
    </source>
</evidence>
<organism evidence="2">
    <name type="scientific">marine sediment metagenome</name>
    <dbReference type="NCBI Taxonomy" id="412755"/>
    <lineage>
        <taxon>unclassified sequences</taxon>
        <taxon>metagenomes</taxon>
        <taxon>ecological metagenomes</taxon>
    </lineage>
</organism>
<protein>
    <recommendedName>
        <fullName evidence="1">N-terminal domain-containing protein</fullName>
    </recommendedName>
</protein>
<comment type="caution">
    <text evidence="2">The sequence shown here is derived from an EMBL/GenBank/DDBJ whole genome shotgun (WGS) entry which is preliminary data.</text>
</comment>
<evidence type="ECO:0000313" key="2">
    <source>
        <dbReference type="EMBL" id="GAJ14171.1"/>
    </source>
</evidence>
<name>X1VH88_9ZZZZ</name>
<reference evidence="2" key="1">
    <citation type="journal article" date="2014" name="Front. Microbiol.">
        <title>High frequency of phylogenetically diverse reductive dehalogenase-homologous genes in deep subseafloor sedimentary metagenomes.</title>
        <authorList>
            <person name="Kawai M."/>
            <person name="Futagami T."/>
            <person name="Toyoda A."/>
            <person name="Takaki Y."/>
            <person name="Nishi S."/>
            <person name="Hori S."/>
            <person name="Arai W."/>
            <person name="Tsubouchi T."/>
            <person name="Morono Y."/>
            <person name="Uchiyama I."/>
            <person name="Ito T."/>
            <person name="Fujiyama A."/>
            <person name="Inagaki F."/>
            <person name="Takami H."/>
        </authorList>
    </citation>
    <scope>NUCLEOTIDE SEQUENCE</scope>
    <source>
        <strain evidence="2">Expedition CK06-06</strain>
    </source>
</reference>
<feature type="domain" description="N-terminal" evidence="1">
    <location>
        <begin position="39"/>
        <end position="83"/>
    </location>
</feature>
<feature type="non-terminal residue" evidence="2">
    <location>
        <position position="89"/>
    </location>
</feature>
<dbReference type="AlphaFoldDB" id="X1VH88"/>
<dbReference type="GO" id="GO:0003697">
    <property type="term" value="F:single-stranded DNA binding"/>
    <property type="evidence" value="ECO:0007669"/>
    <property type="project" value="InterPro"/>
</dbReference>
<dbReference type="EMBL" id="BARW01025954">
    <property type="protein sequence ID" value="GAJ14171.1"/>
    <property type="molecule type" value="Genomic_DNA"/>
</dbReference>
<gene>
    <name evidence="2" type="ORF">S12H4_42419</name>
</gene>
<dbReference type="Pfam" id="PF08401">
    <property type="entry name" value="ArdcN"/>
    <property type="match status" value="1"/>
</dbReference>
<sequence length="89" mass="10389">MKRKDRNKILLSKLKELSSDLVTDPDKLKVFADRWRGGFRQYSFYNLLLIAVQKGEATLCAGFKQWNKQKRWVNEGEKALWILAPGFVS</sequence>
<proteinExistence type="predicted"/>